<dbReference type="Gene3D" id="1.20.1250.20">
    <property type="entry name" value="MFS general substrate transporter like domains"/>
    <property type="match status" value="1"/>
</dbReference>
<dbReference type="PANTHER" id="PTHR23501">
    <property type="entry name" value="MAJOR FACILITATOR SUPERFAMILY"/>
    <property type="match status" value="1"/>
</dbReference>
<feature type="compositionally biased region" description="Low complexity" evidence="5">
    <location>
        <begin position="208"/>
        <end position="219"/>
    </location>
</feature>
<dbReference type="EMBL" id="JBEXRX010000243">
    <property type="protein sequence ID" value="MEU0156840.1"/>
    <property type="molecule type" value="Genomic_DNA"/>
</dbReference>
<feature type="transmembrane region" description="Helical" evidence="6">
    <location>
        <begin position="21"/>
        <end position="43"/>
    </location>
</feature>
<evidence type="ECO:0000256" key="2">
    <source>
        <dbReference type="ARBA" id="ARBA00022692"/>
    </source>
</evidence>
<evidence type="ECO:0000256" key="1">
    <source>
        <dbReference type="ARBA" id="ARBA00004651"/>
    </source>
</evidence>
<protein>
    <submittedName>
        <fullName evidence="8">MFS transporter</fullName>
    </submittedName>
</protein>
<keyword evidence="4 6" id="KW-0472">Membrane</keyword>
<feature type="transmembrane region" description="Helical" evidence="6">
    <location>
        <begin position="181"/>
        <end position="199"/>
    </location>
</feature>
<keyword evidence="9" id="KW-1185">Reference proteome</keyword>
<dbReference type="PROSITE" id="PS50850">
    <property type="entry name" value="MFS"/>
    <property type="match status" value="1"/>
</dbReference>
<evidence type="ECO:0000259" key="7">
    <source>
        <dbReference type="PROSITE" id="PS50850"/>
    </source>
</evidence>
<keyword evidence="2 6" id="KW-0812">Transmembrane</keyword>
<name>A0ABV2VVN2_9ACTN</name>
<dbReference type="Pfam" id="PF07690">
    <property type="entry name" value="MFS_1"/>
    <property type="match status" value="1"/>
</dbReference>
<evidence type="ECO:0000313" key="9">
    <source>
        <dbReference type="Proteomes" id="UP001550348"/>
    </source>
</evidence>
<dbReference type="InterPro" id="IPR011701">
    <property type="entry name" value="MFS"/>
</dbReference>
<dbReference type="SUPFAM" id="SSF103473">
    <property type="entry name" value="MFS general substrate transporter"/>
    <property type="match status" value="1"/>
</dbReference>
<feature type="domain" description="Major facilitator superfamily (MFS) profile" evidence="7">
    <location>
        <begin position="17"/>
        <end position="227"/>
    </location>
</feature>
<comment type="subcellular location">
    <subcellularLocation>
        <location evidence="1">Cell membrane</location>
        <topology evidence="1">Multi-pass membrane protein</topology>
    </subcellularLocation>
</comment>
<feature type="transmembrane region" description="Helical" evidence="6">
    <location>
        <begin position="55"/>
        <end position="79"/>
    </location>
</feature>
<evidence type="ECO:0000313" key="8">
    <source>
        <dbReference type="EMBL" id="MEU0156840.1"/>
    </source>
</evidence>
<dbReference type="RefSeq" id="WP_355668321.1">
    <property type="nucleotide sequence ID" value="NZ_JBEXRX010000243.1"/>
</dbReference>
<dbReference type="InterPro" id="IPR036259">
    <property type="entry name" value="MFS_trans_sf"/>
</dbReference>
<gene>
    <name evidence="8" type="ORF">ABZ071_34235</name>
</gene>
<reference evidence="8 9" key="1">
    <citation type="submission" date="2024-06" db="EMBL/GenBank/DDBJ databases">
        <title>The Natural Products Discovery Center: Release of the First 8490 Sequenced Strains for Exploring Actinobacteria Biosynthetic Diversity.</title>
        <authorList>
            <person name="Kalkreuter E."/>
            <person name="Kautsar S.A."/>
            <person name="Yang D."/>
            <person name="Bader C.D."/>
            <person name="Teijaro C.N."/>
            <person name="Fluegel L."/>
            <person name="Davis C.M."/>
            <person name="Simpson J.R."/>
            <person name="Lauterbach L."/>
            <person name="Steele A.D."/>
            <person name="Gui C."/>
            <person name="Meng S."/>
            <person name="Li G."/>
            <person name="Viehrig K."/>
            <person name="Ye F."/>
            <person name="Su P."/>
            <person name="Kiefer A.F."/>
            <person name="Nichols A."/>
            <person name="Cepeda A.J."/>
            <person name="Yan W."/>
            <person name="Fan B."/>
            <person name="Jiang Y."/>
            <person name="Adhikari A."/>
            <person name="Zheng C.-J."/>
            <person name="Schuster L."/>
            <person name="Cowan T.M."/>
            <person name="Smanski M.J."/>
            <person name="Chevrette M.G."/>
            <person name="De Carvalho L.P.S."/>
            <person name="Shen B."/>
        </authorList>
    </citation>
    <scope>NUCLEOTIDE SEQUENCE [LARGE SCALE GENOMIC DNA]</scope>
    <source>
        <strain evidence="8 9">NPDC006286</strain>
    </source>
</reference>
<comment type="caution">
    <text evidence="8">The sequence shown here is derived from an EMBL/GenBank/DDBJ whole genome shotgun (WGS) entry which is preliminary data.</text>
</comment>
<organism evidence="8 9">
    <name type="scientific">Micromonospora fulviviridis</name>
    <dbReference type="NCBI Taxonomy" id="47860"/>
    <lineage>
        <taxon>Bacteria</taxon>
        <taxon>Bacillati</taxon>
        <taxon>Actinomycetota</taxon>
        <taxon>Actinomycetes</taxon>
        <taxon>Micromonosporales</taxon>
        <taxon>Micromonosporaceae</taxon>
        <taxon>Micromonospora</taxon>
    </lineage>
</organism>
<feature type="transmembrane region" description="Helical" evidence="6">
    <location>
        <begin position="145"/>
        <end position="169"/>
    </location>
</feature>
<proteinExistence type="predicted"/>
<dbReference type="InterPro" id="IPR020846">
    <property type="entry name" value="MFS_dom"/>
</dbReference>
<feature type="transmembrane region" description="Helical" evidence="6">
    <location>
        <begin position="86"/>
        <end position="104"/>
    </location>
</feature>
<feature type="transmembrane region" description="Helical" evidence="6">
    <location>
        <begin position="110"/>
        <end position="133"/>
    </location>
</feature>
<dbReference type="Proteomes" id="UP001550348">
    <property type="component" value="Unassembled WGS sequence"/>
</dbReference>
<evidence type="ECO:0000256" key="4">
    <source>
        <dbReference type="ARBA" id="ARBA00023136"/>
    </source>
</evidence>
<accession>A0ABV2VVN2</accession>
<sequence length="227" mass="22635">MIPPGYPAPARPSVVRPLWSLAGPAFSAVLAAALLMAPIGPLVSAIKRDLGLSTSAMTVTVVAQYVAATLALVAPGYLLGRRWPTATAVPALVLLIIGSVVSAFTPGAALLAVGRVIVGLGAGTVVGVALALSGQLGRWRSRAQLVLGLALGAALLLGPVASGMLAQAMSWRTVFLVDVPVAMVALAGTVASGIAMWVVRPSPPRPATAPATTTPLPGGTWLGGPGH</sequence>
<evidence type="ECO:0000256" key="5">
    <source>
        <dbReference type="SAM" id="MobiDB-lite"/>
    </source>
</evidence>
<evidence type="ECO:0000256" key="6">
    <source>
        <dbReference type="SAM" id="Phobius"/>
    </source>
</evidence>
<evidence type="ECO:0000256" key="3">
    <source>
        <dbReference type="ARBA" id="ARBA00022989"/>
    </source>
</evidence>
<feature type="region of interest" description="Disordered" evidence="5">
    <location>
        <begin position="205"/>
        <end position="227"/>
    </location>
</feature>
<keyword evidence="3 6" id="KW-1133">Transmembrane helix</keyword>